<evidence type="ECO:0000313" key="3">
    <source>
        <dbReference type="Proteomes" id="UP000294813"/>
    </source>
</evidence>
<dbReference type="OrthoDB" id="2087672at2"/>
<comment type="caution">
    <text evidence="2">The sequence shown here is derived from an EMBL/GenBank/DDBJ whole genome shotgun (WGS) entry which is preliminary data.</text>
</comment>
<dbReference type="AlphaFoldDB" id="A0A4R2RAZ7"/>
<keyword evidence="1" id="KW-0472">Membrane</keyword>
<accession>A0A4R2RAZ7</accession>
<gene>
    <name evidence="2" type="ORF">EDD73_14514</name>
</gene>
<sequence>MDEKFRSLFDDLNKLIVNVYGKKDENKNATFYWVMFIGVVNSIMISKKIFRKNSELATFLYNNFDIDFPEYIKKSRTQMIGRTNRFLLEHKNDYDILNNINTIYRFINEANSGEMDKSKWSDIIKSIKF</sequence>
<protein>
    <submittedName>
        <fullName evidence="2">Uncharacterized protein</fullName>
    </submittedName>
</protein>
<reference evidence="2 3" key="1">
    <citation type="submission" date="2019-03" db="EMBL/GenBank/DDBJ databases">
        <title>Genomic Encyclopedia of Type Strains, Phase IV (KMG-IV): sequencing the most valuable type-strain genomes for metagenomic binning, comparative biology and taxonomic classification.</title>
        <authorList>
            <person name="Goeker M."/>
        </authorList>
    </citation>
    <scope>NUCLEOTIDE SEQUENCE [LARGE SCALE GENOMIC DNA]</scope>
    <source>
        <strain evidence="2 3">DSM 11170</strain>
    </source>
</reference>
<dbReference type="Proteomes" id="UP000294813">
    <property type="component" value="Unassembled WGS sequence"/>
</dbReference>
<keyword evidence="3" id="KW-1185">Reference proteome</keyword>
<dbReference type="EMBL" id="SLXT01000045">
    <property type="protein sequence ID" value="TCP59903.1"/>
    <property type="molecule type" value="Genomic_DNA"/>
</dbReference>
<organism evidence="2 3">
    <name type="scientific">Heliophilum fasciatum</name>
    <dbReference type="NCBI Taxonomy" id="35700"/>
    <lineage>
        <taxon>Bacteria</taxon>
        <taxon>Bacillati</taxon>
        <taxon>Bacillota</taxon>
        <taxon>Clostridia</taxon>
        <taxon>Eubacteriales</taxon>
        <taxon>Heliobacteriaceae</taxon>
        <taxon>Heliophilum</taxon>
    </lineage>
</organism>
<keyword evidence="1" id="KW-1133">Transmembrane helix</keyword>
<proteinExistence type="predicted"/>
<dbReference type="RefSeq" id="WP_131921015.1">
    <property type="nucleotide sequence ID" value="NZ_JAOQNU010000046.1"/>
</dbReference>
<keyword evidence="1" id="KW-0812">Transmembrane</keyword>
<name>A0A4R2RAZ7_9FIRM</name>
<evidence type="ECO:0000313" key="2">
    <source>
        <dbReference type="EMBL" id="TCP59903.1"/>
    </source>
</evidence>
<feature type="transmembrane region" description="Helical" evidence="1">
    <location>
        <begin position="29"/>
        <end position="46"/>
    </location>
</feature>
<evidence type="ECO:0000256" key="1">
    <source>
        <dbReference type="SAM" id="Phobius"/>
    </source>
</evidence>